<name>A0A9J7K0S5_CRIGR</name>
<dbReference type="RefSeq" id="XP_035293211.1">
    <property type="nucleotide sequence ID" value="XM_035437320.1"/>
</dbReference>
<evidence type="ECO:0000313" key="2">
    <source>
        <dbReference type="Proteomes" id="UP001108280"/>
    </source>
</evidence>
<feature type="compositionally biased region" description="Low complexity" evidence="1">
    <location>
        <begin position="1"/>
        <end position="10"/>
    </location>
</feature>
<sequence length="255" mass="27054">MVNPQVSVDSGGSGVPGAPTPAIQWGLKPQKAGYQPSNGYGAEAELGFHGGFKLQKVGICHHHAKPFLLSILVLSFPQVAEITWLHLQGWGGVGALPLHSELVFSVTPGQELAIWLPCPGPPCSNLSHTGFHYGNGALEAGIFPETLKSVFPITNGFRNGRREETLLYPKATVPTLERNGQAEALQGSPRLALQHWGAGMKPGYGYAGLGNQAGPYGQLRPELGLEHFEEPEVKAVDVKSQLANGSRGHCPSGKC</sequence>
<dbReference type="Proteomes" id="UP001108280">
    <property type="component" value="Chromosome 7"/>
</dbReference>
<reference evidence="2" key="1">
    <citation type="journal article" date="2018" name="Biotechnol. Bioeng.">
        <title>A reference genome of the Chinese hamster based on a hybrid assembly strategy.</title>
        <authorList>
            <person name="Rupp O."/>
            <person name="MacDonald M.L."/>
            <person name="Li S."/>
            <person name="Dhiman H."/>
            <person name="Polson S."/>
            <person name="Griep S."/>
            <person name="Heffner K."/>
            <person name="Hernandez I."/>
            <person name="Brinkrolf K."/>
            <person name="Jadhav V."/>
            <person name="Samoudi M."/>
            <person name="Hao H."/>
            <person name="Kingham B."/>
            <person name="Goesmann A."/>
            <person name="Betenbaugh M.J."/>
            <person name="Lewis N.E."/>
            <person name="Borth N."/>
            <person name="Lee K.H."/>
        </authorList>
    </citation>
    <scope>NUCLEOTIDE SEQUENCE [LARGE SCALE GENOMIC DNA]</scope>
    <source>
        <strain evidence="2">17A/GY</strain>
    </source>
</reference>
<dbReference type="RefSeq" id="XP_035303980.1">
    <property type="nucleotide sequence ID" value="XM_035448089.1"/>
</dbReference>
<organism evidence="2 3">
    <name type="scientific">Cricetulus griseus</name>
    <name type="common">Chinese hamster</name>
    <name type="synonym">Cricetulus barabensis griseus</name>
    <dbReference type="NCBI Taxonomy" id="10029"/>
    <lineage>
        <taxon>Eukaryota</taxon>
        <taxon>Metazoa</taxon>
        <taxon>Chordata</taxon>
        <taxon>Craniata</taxon>
        <taxon>Vertebrata</taxon>
        <taxon>Euteleostomi</taxon>
        <taxon>Mammalia</taxon>
        <taxon>Eutheria</taxon>
        <taxon>Euarchontoglires</taxon>
        <taxon>Glires</taxon>
        <taxon>Rodentia</taxon>
        <taxon>Myomorpha</taxon>
        <taxon>Muroidea</taxon>
        <taxon>Cricetidae</taxon>
        <taxon>Cricetinae</taxon>
        <taxon>Cricetulus</taxon>
    </lineage>
</organism>
<feature type="region of interest" description="Disordered" evidence="1">
    <location>
        <begin position="1"/>
        <end position="20"/>
    </location>
</feature>
<proteinExistence type="predicted"/>
<evidence type="ECO:0000256" key="1">
    <source>
        <dbReference type="SAM" id="MobiDB-lite"/>
    </source>
</evidence>
<reference evidence="3" key="3">
    <citation type="submission" date="2025-08" db="UniProtKB">
        <authorList>
            <consortium name="RefSeq"/>
        </authorList>
    </citation>
    <scope>IDENTIFICATION</scope>
    <source>
        <strain evidence="3">17A/GY</strain>
        <tissue evidence="3">Liver</tissue>
    </source>
</reference>
<protein>
    <submittedName>
        <fullName evidence="3">Uncharacterized protein LOC113836621</fullName>
    </submittedName>
</protein>
<reference evidence="2" key="2">
    <citation type="journal article" date="2020" name="Biotechnol. Bioeng.">
        <title>Chromosome-scale scaffolds for the Chinese hamster reference genome assembly to facilitate the study of the CHO epigenome.</title>
        <authorList>
            <person name="Hilliard W."/>
            <person name="MacDonald M."/>
            <person name="Lee K.H."/>
        </authorList>
    </citation>
    <scope>NUCLEOTIDE SEQUENCE [LARGE SCALE GENOMIC DNA]</scope>
    <source>
        <strain evidence="2">17A/GY</strain>
    </source>
</reference>
<accession>A0A9J7K0S5</accession>
<evidence type="ECO:0000313" key="3">
    <source>
        <dbReference type="RefSeq" id="XP_035303980.1"/>
    </source>
</evidence>
<dbReference type="AlphaFoldDB" id="A0A9J7K0S5"/>
<dbReference type="KEGG" id="cge:113836621"/>
<dbReference type="OrthoDB" id="9451380at2759"/>
<gene>
    <name evidence="3" type="primary">LOC113836621</name>
</gene>
<keyword evidence="2" id="KW-1185">Reference proteome</keyword>
<dbReference type="GeneID" id="113836621"/>